<sequence length="93" mass="10491">MEGLIPYVIHAFKKSKERSKYRCLSTGSGSQRGMMQDWSQEGSSKHRRTQSDMPPRNIGSDFVFSDLHLQPDPLASFSKSSSLARADPLKFRA</sequence>
<dbReference type="EMBL" id="CM037023">
    <property type="protein sequence ID" value="KAH7665326.1"/>
    <property type="molecule type" value="Genomic_DNA"/>
</dbReference>
<accession>A0ACB7UX30</accession>
<proteinExistence type="predicted"/>
<name>A0ACB7UX30_DIOAL</name>
<dbReference type="Proteomes" id="UP000827976">
    <property type="component" value="Chromosome 13"/>
</dbReference>
<reference evidence="2" key="1">
    <citation type="journal article" date="2022" name="Nat. Commun.">
        <title>Chromosome evolution and the genetic basis of agronomically important traits in greater yam.</title>
        <authorList>
            <person name="Bredeson J.V."/>
            <person name="Lyons J.B."/>
            <person name="Oniyinde I.O."/>
            <person name="Okereke N.R."/>
            <person name="Kolade O."/>
            <person name="Nnabue I."/>
            <person name="Nwadili C.O."/>
            <person name="Hribova E."/>
            <person name="Parker M."/>
            <person name="Nwogha J."/>
            <person name="Shu S."/>
            <person name="Carlson J."/>
            <person name="Kariba R."/>
            <person name="Muthemba S."/>
            <person name="Knop K."/>
            <person name="Barton G.J."/>
            <person name="Sherwood A.V."/>
            <person name="Lopez-Montes A."/>
            <person name="Asiedu R."/>
            <person name="Jamnadass R."/>
            <person name="Muchugi A."/>
            <person name="Goodstein D."/>
            <person name="Egesi C.N."/>
            <person name="Featherston J."/>
            <person name="Asfaw A."/>
            <person name="Simpson G.G."/>
            <person name="Dolezel J."/>
            <person name="Hendre P.S."/>
            <person name="Van Deynze A."/>
            <person name="Kumar P.L."/>
            <person name="Obidiegwu J.E."/>
            <person name="Bhattacharjee R."/>
            <person name="Rokhsar D.S."/>
        </authorList>
    </citation>
    <scope>NUCLEOTIDE SEQUENCE [LARGE SCALE GENOMIC DNA]</scope>
    <source>
        <strain evidence="2">cv. TDa95/00328</strain>
    </source>
</reference>
<comment type="caution">
    <text evidence="1">The sequence shown here is derived from an EMBL/GenBank/DDBJ whole genome shotgun (WGS) entry which is preliminary data.</text>
</comment>
<keyword evidence="2" id="KW-1185">Reference proteome</keyword>
<evidence type="ECO:0000313" key="1">
    <source>
        <dbReference type="EMBL" id="KAH7665326.1"/>
    </source>
</evidence>
<evidence type="ECO:0000313" key="2">
    <source>
        <dbReference type="Proteomes" id="UP000827976"/>
    </source>
</evidence>
<gene>
    <name evidence="1" type="ORF">IHE45_13G026900</name>
</gene>
<organism evidence="1 2">
    <name type="scientific">Dioscorea alata</name>
    <name type="common">Purple yam</name>
    <dbReference type="NCBI Taxonomy" id="55571"/>
    <lineage>
        <taxon>Eukaryota</taxon>
        <taxon>Viridiplantae</taxon>
        <taxon>Streptophyta</taxon>
        <taxon>Embryophyta</taxon>
        <taxon>Tracheophyta</taxon>
        <taxon>Spermatophyta</taxon>
        <taxon>Magnoliopsida</taxon>
        <taxon>Liliopsida</taxon>
        <taxon>Dioscoreales</taxon>
        <taxon>Dioscoreaceae</taxon>
        <taxon>Dioscorea</taxon>
    </lineage>
</organism>
<protein>
    <submittedName>
        <fullName evidence="1">Uncharacterized protein</fullName>
    </submittedName>
</protein>